<proteinExistence type="predicted"/>
<evidence type="ECO:0000256" key="2">
    <source>
        <dbReference type="ARBA" id="ARBA00023315"/>
    </source>
</evidence>
<dbReference type="SUPFAM" id="SSF55729">
    <property type="entry name" value="Acyl-CoA N-acyltransferases (Nat)"/>
    <property type="match status" value="1"/>
</dbReference>
<keyword evidence="2" id="KW-0012">Acyltransferase</keyword>
<dbReference type="InterPro" id="IPR000182">
    <property type="entry name" value="GNAT_dom"/>
</dbReference>
<evidence type="ECO:0000259" key="3">
    <source>
        <dbReference type="PROSITE" id="PS51186"/>
    </source>
</evidence>
<evidence type="ECO:0000313" key="4">
    <source>
        <dbReference type="EMBL" id="MBB6647965.1"/>
    </source>
</evidence>
<gene>
    <name evidence="4" type="ORF">H5V44_17035</name>
</gene>
<dbReference type="Pfam" id="PF00583">
    <property type="entry name" value="Acetyltransf_1"/>
    <property type="match status" value="1"/>
</dbReference>
<feature type="domain" description="N-acetyltransferase" evidence="3">
    <location>
        <begin position="1"/>
        <end position="169"/>
    </location>
</feature>
<dbReference type="InterPro" id="IPR016181">
    <property type="entry name" value="Acyl_CoA_acyltransferase"/>
</dbReference>
<protein>
    <submittedName>
        <fullName evidence="4">GNAT family N-acetyltransferase</fullName>
    </submittedName>
</protein>
<dbReference type="RefSeq" id="WP_185194337.1">
    <property type="nucleotide sequence ID" value="NZ_JACKXD010000009.1"/>
</dbReference>
<dbReference type="InterPro" id="IPR050832">
    <property type="entry name" value="Bact_Acetyltransf"/>
</dbReference>
<evidence type="ECO:0000256" key="1">
    <source>
        <dbReference type="ARBA" id="ARBA00022679"/>
    </source>
</evidence>
<reference evidence="4 5" key="1">
    <citation type="submission" date="2020-08" db="EMBL/GenBank/DDBJ databases">
        <authorList>
            <person name="Seo M.-J."/>
        </authorList>
    </citation>
    <scope>NUCLEOTIDE SEQUENCE [LARGE SCALE GENOMIC DNA]</scope>
    <source>
        <strain evidence="4 5">MBLA0160</strain>
    </source>
</reference>
<dbReference type="PANTHER" id="PTHR43877">
    <property type="entry name" value="AMINOALKYLPHOSPHONATE N-ACETYLTRANSFERASE-RELATED-RELATED"/>
    <property type="match status" value="1"/>
</dbReference>
<dbReference type="Proteomes" id="UP000546257">
    <property type="component" value="Unassembled WGS sequence"/>
</dbReference>
<dbReference type="PROSITE" id="PS51186">
    <property type="entry name" value="GNAT"/>
    <property type="match status" value="1"/>
</dbReference>
<organism evidence="4 5">
    <name type="scientific">Halobellus ruber</name>
    <dbReference type="NCBI Taxonomy" id="2761102"/>
    <lineage>
        <taxon>Archaea</taxon>
        <taxon>Methanobacteriati</taxon>
        <taxon>Methanobacteriota</taxon>
        <taxon>Stenosarchaea group</taxon>
        <taxon>Halobacteria</taxon>
        <taxon>Halobacteriales</taxon>
        <taxon>Haloferacaceae</taxon>
        <taxon>Halobellus</taxon>
    </lineage>
</organism>
<comment type="caution">
    <text evidence="4">The sequence shown here is derived from an EMBL/GenBank/DDBJ whole genome shotgun (WGS) entry which is preliminary data.</text>
</comment>
<dbReference type="AlphaFoldDB" id="A0A7J9SM18"/>
<dbReference type="Gene3D" id="3.40.630.30">
    <property type="match status" value="1"/>
</dbReference>
<keyword evidence="5" id="KW-1185">Reference proteome</keyword>
<dbReference type="PANTHER" id="PTHR43877:SF2">
    <property type="entry name" value="AMINOALKYLPHOSPHONATE N-ACETYLTRANSFERASE-RELATED"/>
    <property type="match status" value="1"/>
</dbReference>
<keyword evidence="1 4" id="KW-0808">Transferase</keyword>
<dbReference type="CDD" id="cd04301">
    <property type="entry name" value="NAT_SF"/>
    <property type="match status" value="1"/>
</dbReference>
<name>A0A7J9SM18_9EURY</name>
<dbReference type="EMBL" id="JACKXD010000009">
    <property type="protein sequence ID" value="MBB6647965.1"/>
    <property type="molecule type" value="Genomic_DNA"/>
</dbReference>
<accession>A0A7J9SM18</accession>
<evidence type="ECO:0000313" key="5">
    <source>
        <dbReference type="Proteomes" id="UP000546257"/>
    </source>
</evidence>
<sequence>MHVRDATPTDAEAVRTVHYASIVGLGGEVYDHRQVEAWASGCGSADYGAGIEADALDYVVADRDGVVVGFGSLNADPPDDYETDIGAEITAVYVLPAVAREGIGTRIHAELQRRARADGVGTLGLSASLPAVPFYEACGYERVAERDHEFSSDDGTGVTGRVVEMRKEL</sequence>
<dbReference type="GO" id="GO:0016747">
    <property type="term" value="F:acyltransferase activity, transferring groups other than amino-acyl groups"/>
    <property type="evidence" value="ECO:0007669"/>
    <property type="project" value="InterPro"/>
</dbReference>